<dbReference type="OrthoDB" id="266718at2759"/>
<dbReference type="AlphaFoldDB" id="A0A6I9T6Q3"/>
<dbReference type="InParanoid" id="A0A6I9T6Q3"/>
<sequence length="692" mass="76296">MSMIYDNWERLVTAVLKKERLWQLFHDQSRSPSISSESSGLSFSFGCGSSIEDAPFSSPEWSASKQKGNDDFGTKTAASTSSSTLVEDQSLGNLTRNKKLTFTRSWKRALKIEVPKLQPESHVACNRAQDTSEYCRNISPRMGSPTSSSRVHPRAGGGHNKPQTNWPDEAKQKGHPLPLPPVAISSSSPVSRLNSAAISPTLPSHSPERAGNLKSPGTLWKKGKLLGRGALGDIYLGFDSEKGEMCAMKEVKLFSDDAMSKQGAMQLEIELTVLSQLRHPNIVQYYGAEVVGDNLYIYSEYVSGGSISRILQEYGKLGESAIRSYTHQILSGLAYLHSRWISHRDIKAVTILLDPNGRIKLGSFGIEKHIIGQSHPSLLRESPYWMAPEVIMNPSVRNPAIDIWSLGCTVLEIATSEPPMSQFKQEVAMLKVAYHKELPMIPDHLSDDCKDFVRHCLQWNPKHRATAAQLLEHPFVKSSSPSQKQILVSTSSAHPAVPNAGKPEEFDHARSSHHWDSRRLANHFSRASRVTFRQGDIYTPRFPISPLSPVGSPLLHPRSPQLLNGRLSLPSIPTSSTLISGGIGDTSYTHFNQSMLRQENRQSPKQSPTDNSPSYWDPAILQGLYSGFHDFQELAAASDQELLGGAANGQLYGQPMLVDRVSHQLSNVSLKLNPSRHLDPSSPSPSFHIAGV</sequence>
<evidence type="ECO:0000259" key="7">
    <source>
        <dbReference type="PROSITE" id="PS50011"/>
    </source>
</evidence>
<feature type="region of interest" description="Disordered" evidence="6">
    <location>
        <begin position="672"/>
        <end position="692"/>
    </location>
</feature>
<keyword evidence="8" id="KW-1185">Reference proteome</keyword>
<dbReference type="GO" id="GO:0005737">
    <property type="term" value="C:cytoplasm"/>
    <property type="evidence" value="ECO:0007669"/>
    <property type="project" value="TreeGrafter"/>
</dbReference>
<evidence type="ECO:0000256" key="4">
    <source>
        <dbReference type="ARBA" id="ARBA00022777"/>
    </source>
</evidence>
<feature type="compositionally biased region" description="Low complexity" evidence="6">
    <location>
        <begin position="182"/>
        <end position="191"/>
    </location>
</feature>
<dbReference type="PANTHER" id="PTHR48016:SF45">
    <property type="entry name" value="OS04G0559800 PROTEIN"/>
    <property type="match status" value="1"/>
</dbReference>
<keyword evidence="5" id="KW-0067">ATP-binding</keyword>
<name>A0A6I9T6Q3_SESIN</name>
<dbReference type="PROSITE" id="PS50011">
    <property type="entry name" value="PROTEIN_KINASE_DOM"/>
    <property type="match status" value="1"/>
</dbReference>
<feature type="compositionally biased region" description="Low complexity" evidence="6">
    <location>
        <begin position="74"/>
        <end position="84"/>
    </location>
</feature>
<feature type="compositionally biased region" description="Polar residues" evidence="6">
    <location>
        <begin position="192"/>
        <end position="204"/>
    </location>
</feature>
<evidence type="ECO:0000313" key="9">
    <source>
        <dbReference type="RefSeq" id="XP_011076137.1"/>
    </source>
</evidence>
<protein>
    <submittedName>
        <fullName evidence="9">Mitogen-activated protein kinase kinase kinase YODA-like isoform X1</fullName>
    </submittedName>
</protein>
<dbReference type="KEGG" id="sind:105160460"/>
<feature type="region of interest" description="Disordered" evidence="6">
    <location>
        <begin position="56"/>
        <end position="86"/>
    </location>
</feature>
<dbReference type="RefSeq" id="XP_011076137.1">
    <property type="nucleotide sequence ID" value="XM_011077835.2"/>
</dbReference>
<evidence type="ECO:0000256" key="3">
    <source>
        <dbReference type="ARBA" id="ARBA00022741"/>
    </source>
</evidence>
<dbReference type="SUPFAM" id="SSF56112">
    <property type="entry name" value="Protein kinase-like (PK-like)"/>
    <property type="match status" value="1"/>
</dbReference>
<keyword evidence="3" id="KW-0547">Nucleotide-binding</keyword>
<comment type="similarity">
    <text evidence="1">Belongs to the protein kinase superfamily. STE Ser/Thr protein kinase family. MAP kinase kinase kinase subfamily.</text>
</comment>
<accession>A0A6I9T6Q3</accession>
<dbReference type="InterPro" id="IPR011009">
    <property type="entry name" value="Kinase-like_dom_sf"/>
</dbReference>
<evidence type="ECO:0000256" key="5">
    <source>
        <dbReference type="ARBA" id="ARBA00022840"/>
    </source>
</evidence>
<dbReference type="Gene3D" id="1.10.510.10">
    <property type="entry name" value="Transferase(Phosphotransferase) domain 1"/>
    <property type="match status" value="1"/>
</dbReference>
<evidence type="ECO:0000256" key="2">
    <source>
        <dbReference type="ARBA" id="ARBA00022679"/>
    </source>
</evidence>
<evidence type="ECO:0000256" key="1">
    <source>
        <dbReference type="ARBA" id="ARBA00006529"/>
    </source>
</evidence>
<evidence type="ECO:0000313" key="8">
    <source>
        <dbReference type="Proteomes" id="UP000504604"/>
    </source>
</evidence>
<evidence type="ECO:0000256" key="6">
    <source>
        <dbReference type="SAM" id="MobiDB-lite"/>
    </source>
</evidence>
<keyword evidence="2" id="KW-0808">Transferase</keyword>
<organism evidence="8 9">
    <name type="scientific">Sesamum indicum</name>
    <name type="common">Oriental sesame</name>
    <name type="synonym">Sesamum orientale</name>
    <dbReference type="NCBI Taxonomy" id="4182"/>
    <lineage>
        <taxon>Eukaryota</taxon>
        <taxon>Viridiplantae</taxon>
        <taxon>Streptophyta</taxon>
        <taxon>Embryophyta</taxon>
        <taxon>Tracheophyta</taxon>
        <taxon>Spermatophyta</taxon>
        <taxon>Magnoliopsida</taxon>
        <taxon>eudicotyledons</taxon>
        <taxon>Gunneridae</taxon>
        <taxon>Pentapetalae</taxon>
        <taxon>asterids</taxon>
        <taxon>lamiids</taxon>
        <taxon>Lamiales</taxon>
        <taxon>Pedaliaceae</taxon>
        <taxon>Sesamum</taxon>
    </lineage>
</organism>
<keyword evidence="4" id="KW-0418">Kinase</keyword>
<reference evidence="9" key="1">
    <citation type="submission" date="2025-08" db="UniProtKB">
        <authorList>
            <consortium name="RefSeq"/>
        </authorList>
    </citation>
    <scope>IDENTIFICATION</scope>
</reference>
<dbReference type="GO" id="GO:0004709">
    <property type="term" value="F:MAP kinase kinase kinase activity"/>
    <property type="evidence" value="ECO:0007669"/>
    <property type="project" value="TreeGrafter"/>
</dbReference>
<feature type="region of interest" description="Disordered" evidence="6">
    <location>
        <begin position="136"/>
        <end position="217"/>
    </location>
</feature>
<dbReference type="GeneID" id="105160460"/>
<dbReference type="Proteomes" id="UP000504604">
    <property type="component" value="Linkage group LG4"/>
</dbReference>
<gene>
    <name evidence="9" type="primary">LOC105160460</name>
</gene>
<dbReference type="PANTHER" id="PTHR48016">
    <property type="entry name" value="MAP KINASE KINASE KINASE SSK2-RELATED-RELATED"/>
    <property type="match status" value="1"/>
</dbReference>
<feature type="domain" description="Protein kinase" evidence="7">
    <location>
        <begin position="220"/>
        <end position="476"/>
    </location>
</feature>
<dbReference type="GO" id="GO:0005524">
    <property type="term" value="F:ATP binding"/>
    <property type="evidence" value="ECO:0007669"/>
    <property type="project" value="UniProtKB-KW"/>
</dbReference>
<dbReference type="InterPro" id="IPR000719">
    <property type="entry name" value="Prot_kinase_dom"/>
</dbReference>
<proteinExistence type="inferred from homology"/>
<dbReference type="Pfam" id="PF00069">
    <property type="entry name" value="Pkinase"/>
    <property type="match status" value="1"/>
</dbReference>
<dbReference type="InterPro" id="IPR050538">
    <property type="entry name" value="MAP_kinase_kinase_kinase"/>
</dbReference>